<comment type="caution">
    <text evidence="7">The sequence shown here is derived from an EMBL/GenBank/DDBJ whole genome shotgun (WGS) entry which is preliminary data.</text>
</comment>
<keyword evidence="2" id="KW-1003">Cell membrane</keyword>
<evidence type="ECO:0000256" key="2">
    <source>
        <dbReference type="ARBA" id="ARBA00022475"/>
    </source>
</evidence>
<feature type="transmembrane region" description="Helical" evidence="6">
    <location>
        <begin position="82"/>
        <end position="102"/>
    </location>
</feature>
<protein>
    <submittedName>
        <fullName evidence="7">Cytochrome c oxidase assembly factor CtaG</fullName>
    </submittedName>
</protein>
<feature type="transmembrane region" description="Helical" evidence="6">
    <location>
        <begin position="257"/>
        <end position="279"/>
    </location>
</feature>
<feature type="transmembrane region" description="Helical" evidence="6">
    <location>
        <begin position="44"/>
        <end position="62"/>
    </location>
</feature>
<evidence type="ECO:0000256" key="3">
    <source>
        <dbReference type="ARBA" id="ARBA00022692"/>
    </source>
</evidence>
<accession>A0A398BC72</accession>
<gene>
    <name evidence="7" type="primary">ctaG</name>
    <name evidence="7" type="ORF">D1953_05640</name>
</gene>
<keyword evidence="4 6" id="KW-1133">Transmembrane helix</keyword>
<proteinExistence type="predicted"/>
<comment type="subcellular location">
    <subcellularLocation>
        <location evidence="1">Cell membrane</location>
        <topology evidence="1">Multi-pass membrane protein</topology>
    </subcellularLocation>
</comment>
<evidence type="ECO:0000313" key="7">
    <source>
        <dbReference type="EMBL" id="RID87665.1"/>
    </source>
</evidence>
<dbReference type="GO" id="GO:0005886">
    <property type="term" value="C:plasma membrane"/>
    <property type="evidence" value="ECO:0007669"/>
    <property type="project" value="UniProtKB-SubCell"/>
</dbReference>
<reference evidence="7 8" key="1">
    <citation type="submission" date="2018-08" db="EMBL/GenBank/DDBJ databases">
        <title>Bacillus jemisoniae sp. nov., Bacillus chryseoplanitiae sp. nov., Bacillus resnikiae sp. nov., and Bacillus frankliniae sp. nov., isolated from Viking spacecraft and associated surfaces.</title>
        <authorList>
            <person name="Seuylemezian A."/>
            <person name="Vaishampayan P."/>
        </authorList>
    </citation>
    <scope>NUCLEOTIDE SEQUENCE [LARGE SCALE GENOMIC DNA]</scope>
    <source>
        <strain evidence="7 8">MA001</strain>
    </source>
</reference>
<dbReference type="Pfam" id="PF09678">
    <property type="entry name" value="Caa3_CtaG"/>
    <property type="match status" value="1"/>
</dbReference>
<feature type="transmembrane region" description="Helical" evidence="6">
    <location>
        <begin position="187"/>
        <end position="207"/>
    </location>
</feature>
<dbReference type="Proteomes" id="UP000266016">
    <property type="component" value="Unassembled WGS sequence"/>
</dbReference>
<keyword evidence="8" id="KW-1185">Reference proteome</keyword>
<dbReference type="EMBL" id="QWVS01000011">
    <property type="protein sequence ID" value="RID87665.1"/>
    <property type="molecule type" value="Genomic_DNA"/>
</dbReference>
<evidence type="ECO:0000256" key="6">
    <source>
        <dbReference type="SAM" id="Phobius"/>
    </source>
</evidence>
<feature type="transmembrane region" description="Helical" evidence="6">
    <location>
        <begin position="12"/>
        <end position="32"/>
    </location>
</feature>
<dbReference type="NCBIfam" id="TIGR02737">
    <property type="entry name" value="caa3_CtaG"/>
    <property type="match status" value="1"/>
</dbReference>
<organism evidence="7 8">
    <name type="scientific">Peribacillus asahii</name>
    <dbReference type="NCBI Taxonomy" id="228899"/>
    <lineage>
        <taxon>Bacteria</taxon>
        <taxon>Bacillati</taxon>
        <taxon>Bacillota</taxon>
        <taxon>Bacilli</taxon>
        <taxon>Bacillales</taxon>
        <taxon>Bacillaceae</taxon>
        <taxon>Peribacillus</taxon>
    </lineage>
</organism>
<keyword evidence="3 6" id="KW-0812">Transmembrane</keyword>
<feature type="transmembrane region" description="Helical" evidence="6">
    <location>
        <begin position="114"/>
        <end position="136"/>
    </location>
</feature>
<feature type="transmembrane region" description="Helical" evidence="6">
    <location>
        <begin position="148"/>
        <end position="167"/>
    </location>
</feature>
<dbReference type="InterPro" id="IPR014108">
    <property type="entry name" value="Caa3-assmbl_CtaG"/>
</dbReference>
<name>A0A398BC72_9BACI</name>
<evidence type="ECO:0000313" key="8">
    <source>
        <dbReference type="Proteomes" id="UP000266016"/>
    </source>
</evidence>
<keyword evidence="5 6" id="KW-0472">Membrane</keyword>
<dbReference type="InterPro" id="IPR019108">
    <property type="entry name" value="Caa3_assmbl_CtaG-rel"/>
</dbReference>
<dbReference type="RefSeq" id="WP_119116182.1">
    <property type="nucleotide sequence ID" value="NZ_QWVS01000011.1"/>
</dbReference>
<evidence type="ECO:0000256" key="4">
    <source>
        <dbReference type="ARBA" id="ARBA00022989"/>
    </source>
</evidence>
<sequence>MSIDIFGFRALWSPYYLMVLICITIGYFLFATKYRHRVVENTRLTNRQVVYFLLAMLLLYVVKGSPVDLMSHIMFSAHMTQMAILYLVIPPLFIIAIPNWIWRMWIDRKVSKVIFSFFTKPLIALLVFNSFFSLYHLPLIFDVVKTNIWLHAVYTMILFITAVMMWFPLVNKLPERQNLSGVKKIAYIFGSGILMTPACALIIFANAPMYSTFSNPELWANAMRLCVPSSMLAGLNLSGPEMFSGLPALQDQQLGGILMKIIQEIVLGYVLGVIFFAWAKKENGGITKIDPLPSDYR</sequence>
<evidence type="ECO:0000256" key="1">
    <source>
        <dbReference type="ARBA" id="ARBA00004651"/>
    </source>
</evidence>
<dbReference type="AlphaFoldDB" id="A0A398BC72"/>
<evidence type="ECO:0000256" key="5">
    <source>
        <dbReference type="ARBA" id="ARBA00023136"/>
    </source>
</evidence>